<proteinExistence type="predicted"/>
<feature type="region of interest" description="Disordered" evidence="1">
    <location>
        <begin position="1"/>
        <end position="21"/>
    </location>
</feature>
<protein>
    <submittedName>
        <fullName evidence="2">Uncharacterized protein</fullName>
    </submittedName>
</protein>
<evidence type="ECO:0000256" key="1">
    <source>
        <dbReference type="SAM" id="MobiDB-lite"/>
    </source>
</evidence>
<dbReference type="AlphaFoldDB" id="A0A5K3F1A0"/>
<sequence length="57" mass="6159">MPLNSVAPPPTQGSPFRSMSPDARTLIAPLTRTNIYRGLSSPLPLDFSACMTHAFEV</sequence>
<evidence type="ECO:0000313" key="2">
    <source>
        <dbReference type="WBParaSite" id="MCU_004756-RA"/>
    </source>
</evidence>
<accession>A0A5K3F1A0</accession>
<reference evidence="2" key="1">
    <citation type="submission" date="2019-11" db="UniProtKB">
        <authorList>
            <consortium name="WormBaseParasite"/>
        </authorList>
    </citation>
    <scope>IDENTIFICATION</scope>
</reference>
<organism evidence="2">
    <name type="scientific">Mesocestoides corti</name>
    <name type="common">Flatworm</name>
    <dbReference type="NCBI Taxonomy" id="53468"/>
    <lineage>
        <taxon>Eukaryota</taxon>
        <taxon>Metazoa</taxon>
        <taxon>Spiralia</taxon>
        <taxon>Lophotrochozoa</taxon>
        <taxon>Platyhelminthes</taxon>
        <taxon>Cestoda</taxon>
        <taxon>Eucestoda</taxon>
        <taxon>Cyclophyllidea</taxon>
        <taxon>Mesocestoididae</taxon>
        <taxon>Mesocestoides</taxon>
    </lineage>
</organism>
<dbReference type="WBParaSite" id="MCU_004756-RA">
    <property type="protein sequence ID" value="MCU_004756-RA"/>
    <property type="gene ID" value="MCU_004756"/>
</dbReference>
<name>A0A5K3F1A0_MESCO</name>